<name>A0A7S3GDU0_9EUKA</name>
<proteinExistence type="predicted"/>
<gene>
    <name evidence="2" type="ORF">PBIL07802_LOCUS25383</name>
</gene>
<dbReference type="EMBL" id="HBIB01039030">
    <property type="protein sequence ID" value="CAE0263086.1"/>
    <property type="molecule type" value="Transcribed_RNA"/>
</dbReference>
<evidence type="ECO:0000313" key="2">
    <source>
        <dbReference type="EMBL" id="CAE0263086.1"/>
    </source>
</evidence>
<sequence>MRELHAKAVEVAVKMLDDAELVRQRKVNESLEAAVHSRRTLLRSLKDMKAACGNGGQENFFASLRMFDDIMERMEKTELDNQLQADHSRCLEDRKQLQHFFEAIARVLHEHIASKRQDRVPSTTDIRDLLLPLLKARQEQETSALELLEESESTKRRELERILDEQVTLLPGVRDEKREYLESLDSFAKKYHHSSMQSSQLLVEGEPGTSAGIAALLTLVGKEEETHFGDILVSLKSIENTCDSKQFRQTGDYVGVGRKVSFEQRDAFLRNVRDDDSRCVRECAPLLPPPSIESEQERQQPVHLQLQQHVELTMEHFRSDTTNTTDVVPLETATSGHGEDDLLTRLETIRKRCASAFEAANGASKRRGKSLIDGMSPIVNDIVELVTKAFVEKEDKLRSLIAGIEYFFFAEINDPVYSIPRPKKGKPSSRIVRRPNGGKPPSGASTLPPPPPPPKRELASITQNLANVRRVVRRTLNGGSLPPPPPPPGRPALQRTPLVSTSPPTGKERGIEQGGGRKGEAYAVEEAYSAPSGLSSKDVQGNKTQRRKEDEKTEILGIMGTAQQRLSGQRASRVRALNKESAIEEASSELPCQTESREFLPYGGRQSSSSPPLDSMSPPLPSALAGTSPAARRTLYKSSGRSLGDMLAQQECDEGRKPSKVQAHRFFKKGKSKQ</sequence>
<protein>
    <submittedName>
        <fullName evidence="2">Uncharacterized protein</fullName>
    </submittedName>
</protein>
<feature type="compositionally biased region" description="Polar residues" evidence="1">
    <location>
        <begin position="532"/>
        <end position="543"/>
    </location>
</feature>
<feature type="compositionally biased region" description="Basic and acidic residues" evidence="1">
    <location>
        <begin position="506"/>
        <end position="520"/>
    </location>
</feature>
<dbReference type="AlphaFoldDB" id="A0A7S3GDU0"/>
<feature type="compositionally biased region" description="Basic residues" evidence="1">
    <location>
        <begin position="658"/>
        <end position="674"/>
    </location>
</feature>
<feature type="compositionally biased region" description="Pro residues" evidence="1">
    <location>
        <begin position="481"/>
        <end position="490"/>
    </location>
</feature>
<reference evidence="2" key="1">
    <citation type="submission" date="2021-01" db="EMBL/GenBank/DDBJ databases">
        <authorList>
            <person name="Corre E."/>
            <person name="Pelletier E."/>
            <person name="Niang G."/>
            <person name="Scheremetjew M."/>
            <person name="Finn R."/>
            <person name="Kale V."/>
            <person name="Holt S."/>
            <person name="Cochrane G."/>
            <person name="Meng A."/>
            <person name="Brown T."/>
            <person name="Cohen L."/>
        </authorList>
    </citation>
    <scope>NUCLEOTIDE SEQUENCE</scope>
    <source>
        <strain evidence="2">NIES-2562</strain>
    </source>
</reference>
<feature type="region of interest" description="Disordered" evidence="1">
    <location>
        <begin position="418"/>
        <end position="458"/>
    </location>
</feature>
<accession>A0A7S3GDU0</accession>
<evidence type="ECO:0000256" key="1">
    <source>
        <dbReference type="SAM" id="MobiDB-lite"/>
    </source>
</evidence>
<feature type="compositionally biased region" description="Polar residues" evidence="1">
    <location>
        <begin position="561"/>
        <end position="570"/>
    </location>
</feature>
<feature type="compositionally biased region" description="Basic residues" evidence="1">
    <location>
        <begin position="421"/>
        <end position="433"/>
    </location>
</feature>
<feature type="region of interest" description="Disordered" evidence="1">
    <location>
        <begin position="475"/>
        <end position="674"/>
    </location>
</feature>
<organism evidence="2">
    <name type="scientific">Palpitomonas bilix</name>
    <dbReference type="NCBI Taxonomy" id="652834"/>
    <lineage>
        <taxon>Eukaryota</taxon>
        <taxon>Eukaryota incertae sedis</taxon>
    </lineage>
</organism>
<feature type="compositionally biased region" description="Low complexity" evidence="1">
    <location>
        <begin position="607"/>
        <end position="617"/>
    </location>
</feature>